<dbReference type="InterPro" id="IPR019922">
    <property type="entry name" value="Lucif-like_OxRdatse_MSMEG_4141"/>
</dbReference>
<dbReference type="InterPro" id="IPR036661">
    <property type="entry name" value="Luciferase-like_sf"/>
</dbReference>
<dbReference type="InterPro" id="IPR050564">
    <property type="entry name" value="F420-G6PD/mer"/>
</dbReference>
<evidence type="ECO:0000259" key="2">
    <source>
        <dbReference type="Pfam" id="PF00296"/>
    </source>
</evidence>
<dbReference type="PANTHER" id="PTHR43244">
    <property type="match status" value="1"/>
</dbReference>
<feature type="domain" description="Luciferase-like" evidence="2">
    <location>
        <begin position="22"/>
        <end position="239"/>
    </location>
</feature>
<reference evidence="4" key="1">
    <citation type="submission" date="2016-10" db="EMBL/GenBank/DDBJ databases">
        <authorList>
            <person name="Varghese N."/>
            <person name="Submissions S."/>
        </authorList>
    </citation>
    <scope>NUCLEOTIDE SEQUENCE [LARGE SCALE GENOMIC DNA]</scope>
    <source>
        <strain evidence="4">CGMCC 4.3568</strain>
    </source>
</reference>
<proteinExistence type="predicted"/>
<dbReference type="AlphaFoldDB" id="A0A1I1BVB0"/>
<dbReference type="GO" id="GO:0016705">
    <property type="term" value="F:oxidoreductase activity, acting on paired donors, with incorporation or reduction of molecular oxygen"/>
    <property type="evidence" value="ECO:0007669"/>
    <property type="project" value="InterPro"/>
</dbReference>
<dbReference type="STRING" id="490629.SAMN05216266_11660"/>
<gene>
    <name evidence="3" type="ORF">SAMN05216266_11660</name>
</gene>
<keyword evidence="4" id="KW-1185">Reference proteome</keyword>
<evidence type="ECO:0000313" key="3">
    <source>
        <dbReference type="EMBL" id="SFB52598.1"/>
    </source>
</evidence>
<keyword evidence="1" id="KW-0560">Oxidoreductase</keyword>
<evidence type="ECO:0000313" key="4">
    <source>
        <dbReference type="Proteomes" id="UP000243799"/>
    </source>
</evidence>
<dbReference type="Pfam" id="PF00296">
    <property type="entry name" value="Bac_luciferase"/>
    <property type="match status" value="1"/>
</dbReference>
<dbReference type="RefSeq" id="WP_091675614.1">
    <property type="nucleotide sequence ID" value="NZ_FOKG01000016.1"/>
</dbReference>
<organism evidence="3 4">
    <name type="scientific">Amycolatopsis marina</name>
    <dbReference type="NCBI Taxonomy" id="490629"/>
    <lineage>
        <taxon>Bacteria</taxon>
        <taxon>Bacillati</taxon>
        <taxon>Actinomycetota</taxon>
        <taxon>Actinomycetes</taxon>
        <taxon>Pseudonocardiales</taxon>
        <taxon>Pseudonocardiaceae</taxon>
        <taxon>Amycolatopsis</taxon>
    </lineage>
</organism>
<dbReference type="NCBIfam" id="TIGR03620">
    <property type="entry name" value="F420_MSMEG_4141"/>
    <property type="match status" value="1"/>
</dbReference>
<dbReference type="Proteomes" id="UP000243799">
    <property type="component" value="Unassembled WGS sequence"/>
</dbReference>
<dbReference type="Gene3D" id="3.20.20.30">
    <property type="entry name" value="Luciferase-like domain"/>
    <property type="match status" value="1"/>
</dbReference>
<dbReference type="PANTHER" id="PTHR43244:SF1">
    <property type="entry name" value="5,10-METHYLENETETRAHYDROMETHANOPTERIN REDUCTASE"/>
    <property type="match status" value="1"/>
</dbReference>
<dbReference type="EMBL" id="FOKG01000016">
    <property type="protein sequence ID" value="SFB52598.1"/>
    <property type="molecule type" value="Genomic_DNA"/>
</dbReference>
<accession>A0A1I1BVB0</accession>
<dbReference type="SUPFAM" id="SSF51679">
    <property type="entry name" value="Bacterial luciferase-like"/>
    <property type="match status" value="1"/>
</dbReference>
<name>A0A1I1BVB0_9PSEU</name>
<sequence length="303" mass="32572">MPDPQHRPGKIGIWTFAFDAHPAGRVRDAAAELEELGYRAIWFGEALGREAMTQAALLLGATHRAVVATGIANVHLRTPLTMAAAERSLAEQYRGRLLLGLGGHRVPGSPNSFGGYRVPMSEKPVSDMRDYLDTMDTAPLAGATPATAPRRVLAALGPRMLDLAAERTSGAHSYFVPVAHTAMARERMGTGAYLAVEQAVVLDSDPERVRQLQRAHVGAYLRAQHQRNNLLRLGFDETELADGGSGRLNDALVAGGDIKAISARVRAHLDAGADHVCLQVLTPSPGELPLREWRELAALVGEH</sequence>
<dbReference type="OrthoDB" id="4760590at2"/>
<evidence type="ECO:0000256" key="1">
    <source>
        <dbReference type="ARBA" id="ARBA00023002"/>
    </source>
</evidence>
<dbReference type="InterPro" id="IPR011251">
    <property type="entry name" value="Luciferase-like_dom"/>
</dbReference>
<protein>
    <submittedName>
        <fullName evidence="3">Probable F420-dependent oxidoreductase, MSMEG_4141 family</fullName>
    </submittedName>
</protein>